<feature type="chain" id="PRO_5035325489" description="Rhamnogalacturonan lyase domain-containing protein" evidence="1">
    <location>
        <begin position="21"/>
        <end position="194"/>
    </location>
</feature>
<evidence type="ECO:0000256" key="1">
    <source>
        <dbReference type="SAM" id="SignalP"/>
    </source>
</evidence>
<evidence type="ECO:0000313" key="2">
    <source>
        <dbReference type="EMBL" id="MBD3868738.1"/>
    </source>
</evidence>
<comment type="caution">
    <text evidence="2">The sequence shown here is derived from an EMBL/GenBank/DDBJ whole genome shotgun (WGS) entry which is preliminary data.</text>
</comment>
<dbReference type="InterPro" id="IPR008969">
    <property type="entry name" value="CarboxyPept-like_regulatory"/>
</dbReference>
<dbReference type="InterPro" id="IPR008972">
    <property type="entry name" value="Cupredoxin"/>
</dbReference>
<proteinExistence type="predicted"/>
<dbReference type="SUPFAM" id="SSF49503">
    <property type="entry name" value="Cupredoxins"/>
    <property type="match status" value="1"/>
</dbReference>
<organism evidence="2 3">
    <name type="scientific">Candidatus Polarisedimenticola svalbardensis</name>
    <dbReference type="NCBI Taxonomy" id="2886004"/>
    <lineage>
        <taxon>Bacteria</taxon>
        <taxon>Pseudomonadati</taxon>
        <taxon>Acidobacteriota</taxon>
        <taxon>Candidatus Polarisedimenticolia</taxon>
        <taxon>Candidatus Polarisedimenticolales</taxon>
        <taxon>Candidatus Polarisedimenticolaceae</taxon>
        <taxon>Candidatus Polarisedimenticola</taxon>
    </lineage>
</organism>
<accession>A0A8J6Y1L9</accession>
<dbReference type="Gene3D" id="2.60.40.1120">
    <property type="entry name" value="Carboxypeptidase-like, regulatory domain"/>
    <property type="match status" value="1"/>
</dbReference>
<dbReference type="EMBL" id="JACXWD010000041">
    <property type="protein sequence ID" value="MBD3868738.1"/>
    <property type="molecule type" value="Genomic_DNA"/>
</dbReference>
<sequence>MRKSATFTLILVLAVPVALAGNIQGKVISSGLRHNADAVVYVDEIPGKTFPPPAEAVVMDQVDMSFVPHVLPVIAGTKVEFLNSDSFMHNVFTPDKCAGKFNLGSWPQGQKRDFTFEKTCVAVLLCNVHPEMEAFVVALPTPYFAVTDRDGGFTIADVPDGDYTIRVWHPKLPEWSQSLSVSGPTSLEVTLKAK</sequence>
<dbReference type="SUPFAM" id="SSF49464">
    <property type="entry name" value="Carboxypeptidase regulatory domain-like"/>
    <property type="match status" value="1"/>
</dbReference>
<dbReference type="Proteomes" id="UP000648239">
    <property type="component" value="Unassembled WGS sequence"/>
</dbReference>
<reference evidence="2 3" key="1">
    <citation type="submission" date="2020-08" db="EMBL/GenBank/DDBJ databases">
        <title>Acidobacteriota in marine sediments use diverse sulfur dissimilation pathways.</title>
        <authorList>
            <person name="Wasmund K."/>
        </authorList>
    </citation>
    <scope>NUCLEOTIDE SEQUENCE [LARGE SCALE GENOMIC DNA]</scope>
    <source>
        <strain evidence="2">MAG AM4</strain>
    </source>
</reference>
<gene>
    <name evidence="2" type="ORF">IFK94_11490</name>
</gene>
<feature type="signal peptide" evidence="1">
    <location>
        <begin position="1"/>
        <end position="20"/>
    </location>
</feature>
<dbReference type="AlphaFoldDB" id="A0A8J6Y1L9"/>
<evidence type="ECO:0008006" key="4">
    <source>
        <dbReference type="Google" id="ProtNLM"/>
    </source>
</evidence>
<dbReference type="Gene3D" id="2.60.40.420">
    <property type="entry name" value="Cupredoxins - blue copper proteins"/>
    <property type="match status" value="1"/>
</dbReference>
<evidence type="ECO:0000313" key="3">
    <source>
        <dbReference type="Proteomes" id="UP000648239"/>
    </source>
</evidence>
<protein>
    <recommendedName>
        <fullName evidence="4">Rhamnogalacturonan lyase domain-containing protein</fullName>
    </recommendedName>
</protein>
<name>A0A8J6Y1L9_9BACT</name>
<keyword evidence="1" id="KW-0732">Signal</keyword>